<evidence type="ECO:0000313" key="2">
    <source>
        <dbReference type="EMBL" id="QJB69787.1"/>
    </source>
</evidence>
<dbReference type="InterPro" id="IPR046099">
    <property type="entry name" value="DUF6035"/>
</dbReference>
<evidence type="ECO:0000313" key="3">
    <source>
        <dbReference type="Proteomes" id="UP000501600"/>
    </source>
</evidence>
<name>A0A6H2DNS5_9SPHN</name>
<evidence type="ECO:0000259" key="1">
    <source>
        <dbReference type="Pfam" id="PF19500"/>
    </source>
</evidence>
<dbReference type="KEGG" id="phao:HF685_11270"/>
<dbReference type="RefSeq" id="WP_168820049.1">
    <property type="nucleotide sequence ID" value="NZ_CP051217.1"/>
</dbReference>
<protein>
    <recommendedName>
        <fullName evidence="1">DUF6035 domain-containing protein</fullName>
    </recommendedName>
</protein>
<reference evidence="2 3" key="1">
    <citation type="submission" date="2020-04" db="EMBL/GenBank/DDBJ databases">
        <title>Genome sequence for Sphingorhabdus sp. strain M1.</title>
        <authorList>
            <person name="Park S.-J."/>
        </authorList>
    </citation>
    <scope>NUCLEOTIDE SEQUENCE [LARGE SCALE GENOMIC DNA]</scope>
    <source>
        <strain evidence="2 3">JK6</strain>
    </source>
</reference>
<dbReference type="EMBL" id="CP051217">
    <property type="protein sequence ID" value="QJB69787.1"/>
    <property type="molecule type" value="Genomic_DNA"/>
</dbReference>
<gene>
    <name evidence="2" type="ORF">HF685_11270</name>
</gene>
<accession>A0A6H2DNS5</accession>
<organism evidence="2 3">
    <name type="scientific">Parasphingorhabdus halotolerans</name>
    <dbReference type="NCBI Taxonomy" id="2725558"/>
    <lineage>
        <taxon>Bacteria</taxon>
        <taxon>Pseudomonadati</taxon>
        <taxon>Pseudomonadota</taxon>
        <taxon>Alphaproteobacteria</taxon>
        <taxon>Sphingomonadales</taxon>
        <taxon>Sphingomonadaceae</taxon>
        <taxon>Parasphingorhabdus</taxon>
    </lineage>
</organism>
<dbReference type="Proteomes" id="UP000501600">
    <property type="component" value="Chromosome"/>
</dbReference>
<feature type="domain" description="DUF6035" evidence="1">
    <location>
        <begin position="94"/>
        <end position="220"/>
    </location>
</feature>
<sequence>MSENRIRLIERVVDLENLESISASQLLDFNKGREVRAKADKNKRSKCPIVCARCENSVVVPMHWQTGEYYFKHFDKFVECPWTSEGSISIDQANARIFQGQQEGPLHKKLKEKMALSLAACPDVPDIWVDEIYNSRKFKEHKKPDIRFVYKDRTFVFEIQLATTQRPIITKRNKFYQREGFSLLWITSNPEPKALEAHKASVVDIITDHNDNLFSVDDETFRRGDAENTIVLRVHWWEGSECKSKIVKLDDLIYPEDGLPYAIEKPKPWNERWKDSWVSITPTSGSIYRDRIELWESLIGKYDLDTNADDLEQNHYGLIYLLNLLLSIERKMLVGTKQKNLTEVLNTFFSTESRQPFARIAEYFLKKANEGSYLTIQSTQQKLNEARQTEQIDKTSLEAKIVRVLFPKWT</sequence>
<dbReference type="Pfam" id="PF19500">
    <property type="entry name" value="DUF6035"/>
    <property type="match status" value="1"/>
</dbReference>
<proteinExistence type="predicted"/>
<keyword evidence="3" id="KW-1185">Reference proteome</keyword>
<dbReference type="AlphaFoldDB" id="A0A6H2DNS5"/>